<dbReference type="InterPro" id="IPR006127">
    <property type="entry name" value="ZnuA-like"/>
</dbReference>
<evidence type="ECO:0000256" key="2">
    <source>
        <dbReference type="ARBA" id="ARBA00022448"/>
    </source>
</evidence>
<feature type="chain" id="PRO_5045494571" evidence="5">
    <location>
        <begin position="34"/>
        <end position="320"/>
    </location>
</feature>
<sequence length="320" mass="32582">MRRTAARPSLAAVPALAASVGLAVLLAACAAPAATAPSSSSGVIDVVASTSVYGDIAKSVGGDKVSVTSIISKTSQDPHSYEASTQDKLVVSKAQLVIDNGAGYDDFFSKLADDSKVAADKTITAVNVSGLLPAATSSASPAAVPEGFNEHVWYNFDAMAKVADAVAAKLGSLDPADAKTFTANADKFKSSLTGLSAKVAEIKSSKGSAPVAITEPVPGYLLEAAGLENKTPEEFSHAIEVGSDVPPAAVKETSDLISSKSVRFLAYNEQTASAETEKLKAEATAAGVPVIGFTETLPEGKDYVAWMTDNVGNVAAALNK</sequence>
<keyword evidence="2" id="KW-0813">Transport</keyword>
<dbReference type="SUPFAM" id="SSF53807">
    <property type="entry name" value="Helical backbone' metal receptor"/>
    <property type="match status" value="1"/>
</dbReference>
<comment type="caution">
    <text evidence="6">The sequence shown here is derived from an EMBL/GenBank/DDBJ whole genome shotgun (WGS) entry which is preliminary data.</text>
</comment>
<evidence type="ECO:0000313" key="6">
    <source>
        <dbReference type="EMBL" id="MFB9819244.1"/>
    </source>
</evidence>
<dbReference type="PANTHER" id="PTHR42953:SF1">
    <property type="entry name" value="METAL-BINDING PROTEIN HI_0362-RELATED"/>
    <property type="match status" value="1"/>
</dbReference>
<dbReference type="EMBL" id="JBHMBC010000007">
    <property type="protein sequence ID" value="MFB9819244.1"/>
    <property type="molecule type" value="Genomic_DNA"/>
</dbReference>
<evidence type="ECO:0000256" key="3">
    <source>
        <dbReference type="ARBA" id="ARBA00022723"/>
    </source>
</evidence>
<dbReference type="PANTHER" id="PTHR42953">
    <property type="entry name" value="HIGH-AFFINITY ZINC UPTAKE SYSTEM PROTEIN ZNUA-RELATED"/>
    <property type="match status" value="1"/>
</dbReference>
<accession>A0ABV5XY29</accession>
<evidence type="ECO:0000313" key="7">
    <source>
        <dbReference type="Proteomes" id="UP001589702"/>
    </source>
</evidence>
<feature type="signal peptide" evidence="5">
    <location>
        <begin position="1"/>
        <end position="33"/>
    </location>
</feature>
<name>A0ABV5XY29_ARTRM</name>
<keyword evidence="3" id="KW-0479">Metal-binding</keyword>
<dbReference type="Proteomes" id="UP001589702">
    <property type="component" value="Unassembled WGS sequence"/>
</dbReference>
<reference evidence="6 7" key="1">
    <citation type="submission" date="2024-09" db="EMBL/GenBank/DDBJ databases">
        <authorList>
            <person name="Sun Q."/>
            <person name="Mori K."/>
        </authorList>
    </citation>
    <scope>NUCLEOTIDE SEQUENCE [LARGE SCALE GENOMIC DNA]</scope>
    <source>
        <strain evidence="6 7">JCM 1334</strain>
    </source>
</reference>
<dbReference type="PROSITE" id="PS51257">
    <property type="entry name" value="PROKAR_LIPOPROTEIN"/>
    <property type="match status" value="1"/>
</dbReference>
<dbReference type="Gene3D" id="3.40.50.1980">
    <property type="entry name" value="Nitrogenase molybdenum iron protein domain"/>
    <property type="match status" value="2"/>
</dbReference>
<keyword evidence="4 5" id="KW-0732">Signal</keyword>
<comment type="subcellular location">
    <subcellularLocation>
        <location evidence="1">Cell envelope</location>
    </subcellularLocation>
</comment>
<evidence type="ECO:0000256" key="5">
    <source>
        <dbReference type="SAM" id="SignalP"/>
    </source>
</evidence>
<keyword evidence="7" id="KW-1185">Reference proteome</keyword>
<dbReference type="PRINTS" id="PR00691">
    <property type="entry name" value="ADHESINB"/>
</dbReference>
<dbReference type="InterPro" id="IPR006129">
    <property type="entry name" value="AdhesinB"/>
</dbReference>
<gene>
    <name evidence="6" type="ORF">ACFFP1_06985</name>
</gene>
<evidence type="ECO:0000256" key="1">
    <source>
        <dbReference type="ARBA" id="ARBA00004196"/>
    </source>
</evidence>
<evidence type="ECO:0000256" key="4">
    <source>
        <dbReference type="ARBA" id="ARBA00022729"/>
    </source>
</evidence>
<protein>
    <submittedName>
        <fullName evidence="6">Metal ABC transporter solute-binding protein, Zn/Mn family</fullName>
    </submittedName>
</protein>
<proteinExistence type="predicted"/>
<organism evidence="6 7">
    <name type="scientific">Arthrobacter ramosus</name>
    <dbReference type="NCBI Taxonomy" id="1672"/>
    <lineage>
        <taxon>Bacteria</taxon>
        <taxon>Bacillati</taxon>
        <taxon>Actinomycetota</taxon>
        <taxon>Actinomycetes</taxon>
        <taxon>Micrococcales</taxon>
        <taxon>Micrococcaceae</taxon>
        <taxon>Arthrobacter</taxon>
    </lineage>
</organism>
<dbReference type="Pfam" id="PF01297">
    <property type="entry name" value="ZnuA"/>
    <property type="match status" value="1"/>
</dbReference>
<dbReference type="RefSeq" id="WP_234747925.1">
    <property type="nucleotide sequence ID" value="NZ_BAAAWN010000001.1"/>
</dbReference>
<dbReference type="InterPro" id="IPR050492">
    <property type="entry name" value="Bact_metal-bind_prot9"/>
</dbReference>